<dbReference type="AlphaFoldDB" id="A0A1Z4KHU0"/>
<evidence type="ECO:0000313" key="2">
    <source>
        <dbReference type="Proteomes" id="UP000217507"/>
    </source>
</evidence>
<dbReference type="InterPro" id="IPR035093">
    <property type="entry name" value="RelE/ParE_toxin_dom_sf"/>
</dbReference>
<proteinExistence type="predicted"/>
<dbReference type="PANTHER" id="PTHR40266">
    <property type="entry name" value="TOXIN HIGB-1"/>
    <property type="match status" value="1"/>
</dbReference>
<dbReference type="Pfam" id="PF05015">
    <property type="entry name" value="HigB-like_toxin"/>
    <property type="match status" value="1"/>
</dbReference>
<reference evidence="1 2" key="1">
    <citation type="submission" date="2017-06" db="EMBL/GenBank/DDBJ databases">
        <title>Genome sequencing of cyanobaciteial culture collection at National Institute for Environmental Studies (NIES).</title>
        <authorList>
            <person name="Hirose Y."/>
            <person name="Shimura Y."/>
            <person name="Fujisawa T."/>
            <person name="Nakamura Y."/>
            <person name="Kawachi M."/>
        </authorList>
    </citation>
    <scope>NUCLEOTIDE SEQUENCE [LARGE SCALE GENOMIC DNA]</scope>
    <source>
        <strain evidence="1 2">NIES-23</strain>
    </source>
</reference>
<dbReference type="InterPro" id="IPR007711">
    <property type="entry name" value="HigB-1"/>
</dbReference>
<sequence length="99" mass="11890">MSPSDEYPKYKDKRTEKFALGERVKEFQSFERQAQKRLDIIDAAPNKEVLMQLPSNRFESLGGDRKGQYSIRINEQWRICFNWPDDFLKPFNIEITDYH</sequence>
<evidence type="ECO:0000313" key="1">
    <source>
        <dbReference type="EMBL" id="BAY68548.1"/>
    </source>
</evidence>
<dbReference type="EMBL" id="AP018216">
    <property type="protein sequence ID" value="BAY68548.1"/>
    <property type="molecule type" value="Genomic_DNA"/>
</dbReference>
<gene>
    <name evidence="1" type="ORF">NIES23_13360</name>
</gene>
<organism evidence="1 2">
    <name type="scientific">Trichormus variabilis NIES-23</name>
    <dbReference type="NCBI Taxonomy" id="1973479"/>
    <lineage>
        <taxon>Bacteria</taxon>
        <taxon>Bacillati</taxon>
        <taxon>Cyanobacteriota</taxon>
        <taxon>Cyanophyceae</taxon>
        <taxon>Nostocales</taxon>
        <taxon>Nostocaceae</taxon>
        <taxon>Trichormus</taxon>
    </lineage>
</organism>
<name>A0A1Z4KHU0_ANAVA</name>
<accession>A0A1Z4KHU0</accession>
<dbReference type="Gene3D" id="3.30.2310.20">
    <property type="entry name" value="RelE-like"/>
    <property type="match status" value="1"/>
</dbReference>
<dbReference type="PANTHER" id="PTHR40266:SF2">
    <property type="entry name" value="TOXIN HIGB-1"/>
    <property type="match status" value="1"/>
</dbReference>
<dbReference type="SUPFAM" id="SSF143011">
    <property type="entry name" value="RelE-like"/>
    <property type="match status" value="1"/>
</dbReference>
<evidence type="ECO:0008006" key="3">
    <source>
        <dbReference type="Google" id="ProtNLM"/>
    </source>
</evidence>
<protein>
    <recommendedName>
        <fullName evidence="3">Plasmid maintenance system killer protein</fullName>
    </recommendedName>
</protein>
<dbReference type="Proteomes" id="UP000217507">
    <property type="component" value="Chromosome"/>
</dbReference>